<evidence type="ECO:0000313" key="2">
    <source>
        <dbReference type="Proteomes" id="UP000248597"/>
    </source>
</evidence>
<name>A0A2W5KW72_SPHMC</name>
<sequence length="97" mass="10694">MDHTLTVCFSTLIPAAMNDLLRDVEAYLAHTGMAPTAFGVGALRDRHFVRQLRNGRRTFRETEDKVRNFMATHLVGDSGRKAATSSDSETKIIGEAA</sequence>
<protein>
    <submittedName>
        <fullName evidence="1">Uncharacterized protein</fullName>
    </submittedName>
</protein>
<accession>A0A2W5KW72</accession>
<reference evidence="1 2" key="1">
    <citation type="submission" date="2017-08" db="EMBL/GenBank/DDBJ databases">
        <title>Infants hospitalized years apart are colonized by the same room-sourced microbial strains.</title>
        <authorList>
            <person name="Brooks B."/>
            <person name="Olm M.R."/>
            <person name="Firek B.A."/>
            <person name="Baker R."/>
            <person name="Thomas B.C."/>
            <person name="Morowitz M.J."/>
            <person name="Banfield J.F."/>
        </authorList>
    </citation>
    <scope>NUCLEOTIDE SEQUENCE [LARGE SCALE GENOMIC DNA]</scope>
    <source>
        <strain evidence="1">S2_005_003_R2_47</strain>
    </source>
</reference>
<evidence type="ECO:0000313" key="1">
    <source>
        <dbReference type="EMBL" id="PZQ21266.1"/>
    </source>
</evidence>
<proteinExistence type="predicted"/>
<dbReference type="EMBL" id="QFPJ01000033">
    <property type="protein sequence ID" value="PZQ21266.1"/>
    <property type="molecule type" value="Genomic_DNA"/>
</dbReference>
<comment type="caution">
    <text evidence="1">The sequence shown here is derived from an EMBL/GenBank/DDBJ whole genome shotgun (WGS) entry which is preliminary data.</text>
</comment>
<dbReference type="Proteomes" id="UP000248597">
    <property type="component" value="Unassembled WGS sequence"/>
</dbReference>
<dbReference type="AlphaFoldDB" id="A0A2W5KW72"/>
<organism evidence="1 2">
    <name type="scientific">Sphingopyxis macrogoltabida</name>
    <name type="common">Sphingomonas macrogoltabidus</name>
    <dbReference type="NCBI Taxonomy" id="33050"/>
    <lineage>
        <taxon>Bacteria</taxon>
        <taxon>Pseudomonadati</taxon>
        <taxon>Pseudomonadota</taxon>
        <taxon>Alphaproteobacteria</taxon>
        <taxon>Sphingomonadales</taxon>
        <taxon>Sphingomonadaceae</taxon>
        <taxon>Sphingopyxis</taxon>
    </lineage>
</organism>
<gene>
    <name evidence="1" type="ORF">DI569_12620</name>
</gene>